<gene>
    <name evidence="1" type="primary">ICEEaIII(8)_NUHP1_5541_5377</name>
</gene>
<organism evidence="1">
    <name type="scientific">Elizabethkingia anophelis</name>
    <dbReference type="NCBI Taxonomy" id="1117645"/>
    <lineage>
        <taxon>Bacteria</taxon>
        <taxon>Pseudomonadati</taxon>
        <taxon>Bacteroidota</taxon>
        <taxon>Flavobacteriia</taxon>
        <taxon>Flavobacteriales</taxon>
        <taxon>Weeksellaceae</taxon>
        <taxon>Elizabethkingia</taxon>
    </lineage>
</organism>
<reference evidence="1" key="5">
    <citation type="journal article" date="2017" name="Genome Announc.">
        <title>Complete Circularized Genome Sequences of Four Strains of Elizabethkingia anophelis, Including Two Novel Strains Isolated from Wild-Caught Anopheles sinensis.</title>
        <authorList>
            <person name="Pei D."/>
            <person name="Nicholson A.C."/>
            <person name="Jiang J."/>
            <person name="Chen H."/>
            <person name="Whitney A.M."/>
            <person name="Villarma A."/>
            <person name="Bell M."/>
            <person name="Humrighouse B."/>
            <person name="Rowe L.A."/>
            <person name="Sheth M."/>
            <person name="Batra D."/>
            <person name="Juieng P."/>
            <person name="Loparev V.N."/>
            <person name="McQuiston J.R."/>
            <person name="Lan Y."/>
            <person name="Ma Y."/>
            <person name="Xu J."/>
        </authorList>
    </citation>
    <scope>NUCLEOTIDE SEQUENCE</scope>
</reference>
<reference evidence="1" key="8">
    <citation type="journal article" date="2018" name="J. ISSAAS">
        <title>In Silico Identification of Three Types of Integrative and Conjugative Elements (ICEs) in Elizabethkingia anophelis Strains Isolated from Around the World.</title>
        <authorList>
            <person name="Xu J."/>
            <person name="Pei D."/>
            <person name="Nicholson A."/>
            <person name="Lan Y."/>
            <person name="Xia Q."/>
        </authorList>
    </citation>
    <scope>NUCLEOTIDE SEQUENCE</scope>
</reference>
<reference evidence="1" key="4">
    <citation type="journal article" date="2016" name="Sci. Rep.">
        <title>Genomic epidemiology and global diversity of the emerging bacterial pathogen Elizabethkingia anophelis.</title>
        <authorList>
            <person name="Breurec S."/>
            <person name="Criscuolo A."/>
            <person name="Diancourt L."/>
            <person name="Rendueles O."/>
            <person name="Vandenbogaert M."/>
            <person name="Passet V."/>
            <person name="Caro V."/>
            <person name="Rocha E.P."/>
            <person name="Touchon M."/>
            <person name="Brisse S."/>
        </authorList>
    </citation>
    <scope>NUCLEOTIDE SEQUENCE</scope>
</reference>
<dbReference type="AlphaFoldDB" id="A0A455ZIS9"/>
<reference evidence="1" key="6">
    <citation type="journal article" date="2017" name="Nat. Commun.">
        <title>Evolutionary dynamics and genomic features of the Elizabethkingia anophelis 2015 to 2016 Wisconsin outbreak strain.</title>
        <authorList>
            <person name="Perrin A."/>
            <person name="Larsonneur E."/>
            <person name="Nicholson A.C."/>
            <person name="Edwards D.J."/>
            <person name="Gundlach K.M."/>
            <person name="Whitney A.M."/>
            <person name="Gulvik C.A."/>
            <person name="Bell M.E."/>
            <person name="Rendueles O."/>
            <person name="Cury J."/>
            <person name="Hugon P."/>
            <person name="Clermont D."/>
            <person name="Enouf V."/>
            <person name="Loparev V."/>
            <person name="Juieng P."/>
            <person name="Monson T."/>
            <person name="Warshauer D."/>
            <person name="Elbadawi L.I."/>
            <person name="Walters M.S."/>
            <person name="Crist M.B."/>
            <person name="Noble-Wang J."/>
            <person name="Borlaug G."/>
            <person name="Rocha E.P.C."/>
            <person name="Criscuolo A."/>
            <person name="Touchon M."/>
            <person name="Davis J.P."/>
            <person name="Holt K.E."/>
            <person name="McQuiston J.R."/>
            <person name="Brisse S."/>
        </authorList>
    </citation>
    <scope>NUCLEOTIDE SEQUENCE</scope>
</reference>
<name>A0A455ZIS9_9FLAO</name>
<evidence type="ECO:0000313" key="1">
    <source>
        <dbReference type="EMBL" id="DAC76580.1"/>
    </source>
</evidence>
<reference evidence="1" key="2">
    <citation type="journal article" date="2014" name="PLoS ONE">
        <title>Insights from the genome annotation of Elizabethkingia anophelis from the malaria vector Anopheles gambiae.</title>
        <authorList>
            <person name="Kukutla P."/>
            <person name="Lindberg B.G."/>
            <person name="Pei D."/>
            <person name="Rayl M."/>
            <person name="Yu W."/>
            <person name="Steritz M."/>
            <person name="Faye I."/>
            <person name="Xu J."/>
        </authorList>
    </citation>
    <scope>NUCLEOTIDE SEQUENCE</scope>
</reference>
<protein>
    <submittedName>
        <fullName evidence="1">Uncharacterized protein</fullName>
    </submittedName>
</protein>
<reference evidence="1" key="3">
    <citation type="journal article" date="2016" name="Genome Announc.">
        <title>Complete Genome Sequences of Four Strains from the 2015-2016 Elizabethkingia anophelis Outbreak.</title>
        <authorList>
            <person name="Nicholson A.C."/>
            <person name="Whitney A.M."/>
            <person name="Emery B.D."/>
            <person name="Bell M.E."/>
            <person name="Gartin J.T."/>
            <person name="Humrighouse B.W."/>
            <person name="Loparev V.N."/>
            <person name="Batra D."/>
            <person name="Sheth M."/>
            <person name="Rowe L.A."/>
            <person name="Juieng P."/>
            <person name="Knipe K."/>
            <person name="Gulvik C."/>
            <person name="McQuiston J.R."/>
        </authorList>
    </citation>
    <scope>NUCLEOTIDE SEQUENCE</scope>
</reference>
<sequence>MEYLQGGKKVGWRNCFESGAGQAPMIIGAIIAGFWGPAGTAAFYAGGALACIGE</sequence>
<accession>A0A455ZIS9</accession>
<proteinExistence type="predicted"/>
<reference evidence="1" key="7">
    <citation type="journal article" date="2017" name="Sci. Rep.">
        <title>Genomic features, phylogenetic relationships, and comparative genomics of Elizabethkingia anophelis strain EM361-97 isolated in Taiwan.</title>
        <authorList>
            <person name="Lin J.N."/>
            <person name="Lai C.H."/>
            <person name="Yang C.H."/>
            <person name="Huang Y.H."/>
            <person name="Lin H.H."/>
        </authorList>
    </citation>
    <scope>NUCLEOTIDE SEQUENCE</scope>
</reference>
<reference evidence="1" key="1">
    <citation type="journal article" date="2014" name="Genome Biol. Evol.">
        <title>Comparative genomic analysis of malaria mosquito vector-associated novel pathogen Elizabethkingia anophelis.</title>
        <authorList>
            <person name="Teo J."/>
            <person name="Tan S.Y."/>
            <person name="Liu Y."/>
            <person name="Tay M."/>
            <person name="Ding Y."/>
            <person name="Li Y."/>
            <person name="Kjelleberg S."/>
            <person name="Givskov M."/>
            <person name="Lin R.T."/>
            <person name="Yang L."/>
        </authorList>
    </citation>
    <scope>NUCLEOTIDE SEQUENCE</scope>
</reference>
<dbReference type="EMBL" id="BK010626">
    <property type="protein sequence ID" value="DAC76580.1"/>
    <property type="molecule type" value="Genomic_DNA"/>
</dbReference>